<feature type="domain" description="FAD/NAD(P)-binding" evidence="5">
    <location>
        <begin position="3"/>
        <end position="277"/>
    </location>
</feature>
<dbReference type="PRINTS" id="PR00368">
    <property type="entry name" value="FADPNR"/>
</dbReference>
<dbReference type="AlphaFoldDB" id="A0A2T0GXB7"/>
<dbReference type="Pfam" id="PF04324">
    <property type="entry name" value="Fer2_BFD"/>
    <property type="match status" value="1"/>
</dbReference>
<evidence type="ECO:0000259" key="4">
    <source>
        <dbReference type="Pfam" id="PF04324"/>
    </source>
</evidence>
<dbReference type="RefSeq" id="WP_106113479.1">
    <property type="nucleotide sequence ID" value="NZ_PVSR01000010.1"/>
</dbReference>
<sequence length="477" mass="49871">MHRVVIIGHGPAGHRLAERLGTAEDTRVTVVGARPEGPYDPGLGLAALTTELPLDLLALPEHDQRVRTVAARAVSLDRAHRVVLTEDGGRHPYDTVVLATGAHREHPDVPGVYEVGGRPAAGVWHVDSPRDCVGVRTALTAGAAVAVFGADLPAVESAHALAVRGHHVTLVHQDARLMSGDLDPGASAAVARRLREVGVEQRGGAVPVELLSGQLVLREGEPVPAEALLLSTGTRPNTELALEAGLEVGETGVRVDGHLRSSDPRVHAIGSCAAASGTERCTLSAARRQAETLAEILTTSPERRYRHTEIVRARGDGLDLVALGPVELLAGNTAGVDHVAFSDPRRHRYARLALSGDRLLAANLVGLREAGAELSRVHEAGSPVPSNRFAPLFGIAAAGGAVSETVLCHCNNVSETALRTAFRQGARDVAALAAATRATTGCGSCADDVRRLCAALQRDRISEVTEDSDVPSEEDAA</sequence>
<dbReference type="EMBL" id="PVSR01000010">
    <property type="protein sequence ID" value="PRW63737.1"/>
    <property type="molecule type" value="Genomic_DNA"/>
</dbReference>
<dbReference type="InterPro" id="IPR036188">
    <property type="entry name" value="FAD/NAD-bd_sf"/>
</dbReference>
<protein>
    <submittedName>
        <fullName evidence="6">NAD(P)/FAD-dependent oxidoreductase</fullName>
    </submittedName>
</protein>
<dbReference type="PANTHER" id="PTHR43429:SF3">
    <property type="entry name" value="NITRITE REDUCTASE [NAD(P)H]"/>
    <property type="match status" value="1"/>
</dbReference>
<dbReference type="STRING" id="1050202.GCA_000384035_01876"/>
<gene>
    <name evidence="6" type="ORF">CEP50_08990</name>
</gene>
<keyword evidence="3" id="KW-0274">FAD</keyword>
<dbReference type="InParanoid" id="A0A2T0GXB7"/>
<keyword evidence="7" id="KW-1185">Reference proteome</keyword>
<feature type="domain" description="BFD-like [2Fe-2S]-binding" evidence="4">
    <location>
        <begin position="407"/>
        <end position="452"/>
    </location>
</feature>
<dbReference type="InterPro" id="IPR041854">
    <property type="entry name" value="BFD-like_2Fe2S-bd_dom_sf"/>
</dbReference>
<evidence type="ECO:0000256" key="1">
    <source>
        <dbReference type="ARBA" id="ARBA00001974"/>
    </source>
</evidence>
<organism evidence="6 7">
    <name type="scientific">Actinopolyspora mortivallis</name>
    <dbReference type="NCBI Taxonomy" id="33906"/>
    <lineage>
        <taxon>Bacteria</taxon>
        <taxon>Bacillati</taxon>
        <taxon>Actinomycetota</taxon>
        <taxon>Actinomycetes</taxon>
        <taxon>Actinopolysporales</taxon>
        <taxon>Actinopolysporaceae</taxon>
        <taxon>Actinopolyspora</taxon>
    </lineage>
</organism>
<dbReference type="PANTHER" id="PTHR43429">
    <property type="entry name" value="PYRIDINE NUCLEOTIDE-DISULFIDE OXIDOREDUCTASE DOMAIN-CONTAINING"/>
    <property type="match status" value="1"/>
</dbReference>
<dbReference type="InterPro" id="IPR023753">
    <property type="entry name" value="FAD/NAD-binding_dom"/>
</dbReference>
<accession>A0A2T0GXB7</accession>
<dbReference type="Pfam" id="PF07992">
    <property type="entry name" value="Pyr_redox_2"/>
    <property type="match status" value="1"/>
</dbReference>
<dbReference type="Gene3D" id="3.50.50.60">
    <property type="entry name" value="FAD/NAD(P)-binding domain"/>
    <property type="match status" value="2"/>
</dbReference>
<evidence type="ECO:0000256" key="2">
    <source>
        <dbReference type="ARBA" id="ARBA00022630"/>
    </source>
</evidence>
<comment type="cofactor">
    <cofactor evidence="1">
        <name>FAD</name>
        <dbReference type="ChEBI" id="CHEBI:57692"/>
    </cofactor>
</comment>
<dbReference type="InterPro" id="IPR007419">
    <property type="entry name" value="BFD-like_2Fe2S-bd_dom"/>
</dbReference>
<evidence type="ECO:0000313" key="6">
    <source>
        <dbReference type="EMBL" id="PRW63737.1"/>
    </source>
</evidence>
<proteinExistence type="predicted"/>
<dbReference type="PRINTS" id="PR00411">
    <property type="entry name" value="PNDRDTASEI"/>
</dbReference>
<reference evidence="6 7" key="1">
    <citation type="submission" date="2018-03" db="EMBL/GenBank/DDBJ databases">
        <title>Actinopolyspora mortivallis from Sahara, screening for active biomolecules.</title>
        <authorList>
            <person name="Selama O."/>
            <person name="Wellington E.M.H."/>
            <person name="Hacene H."/>
        </authorList>
    </citation>
    <scope>NUCLEOTIDE SEQUENCE [LARGE SCALE GENOMIC DNA]</scope>
    <source>
        <strain evidence="6 7">M5A</strain>
    </source>
</reference>
<comment type="caution">
    <text evidence="6">The sequence shown here is derived from an EMBL/GenBank/DDBJ whole genome shotgun (WGS) entry which is preliminary data.</text>
</comment>
<name>A0A2T0GXB7_ACTMO</name>
<evidence type="ECO:0000313" key="7">
    <source>
        <dbReference type="Proteomes" id="UP000239352"/>
    </source>
</evidence>
<dbReference type="Proteomes" id="UP000239352">
    <property type="component" value="Unassembled WGS sequence"/>
</dbReference>
<dbReference type="SUPFAM" id="SSF51905">
    <property type="entry name" value="FAD/NAD(P)-binding domain"/>
    <property type="match status" value="1"/>
</dbReference>
<evidence type="ECO:0000256" key="3">
    <source>
        <dbReference type="ARBA" id="ARBA00022827"/>
    </source>
</evidence>
<dbReference type="GO" id="GO:0016491">
    <property type="term" value="F:oxidoreductase activity"/>
    <property type="evidence" value="ECO:0007669"/>
    <property type="project" value="InterPro"/>
</dbReference>
<dbReference type="InterPro" id="IPR050260">
    <property type="entry name" value="FAD-bd_OxRdtase"/>
</dbReference>
<keyword evidence="2" id="KW-0285">Flavoprotein</keyword>
<dbReference type="Gene3D" id="1.10.10.1100">
    <property type="entry name" value="BFD-like [2Fe-2S]-binding domain"/>
    <property type="match status" value="1"/>
</dbReference>
<evidence type="ECO:0000259" key="5">
    <source>
        <dbReference type="Pfam" id="PF07992"/>
    </source>
</evidence>